<accession>A0A239Z233</accession>
<proteinExistence type="predicted"/>
<reference evidence="1 2" key="1">
    <citation type="submission" date="2017-06" db="EMBL/GenBank/DDBJ databases">
        <authorList>
            <consortium name="Pathogen Informatics"/>
        </authorList>
    </citation>
    <scope>NUCLEOTIDE SEQUENCE [LARGE SCALE GENOMIC DNA]</scope>
    <source>
        <strain evidence="1 2">NCTC13015</strain>
    </source>
</reference>
<dbReference type="InterPro" id="IPR007438">
    <property type="entry name" value="DUF488"/>
</dbReference>
<dbReference type="PANTHER" id="PTHR39337:SF1">
    <property type="entry name" value="BLR5642 PROTEIN"/>
    <property type="match status" value="1"/>
</dbReference>
<evidence type="ECO:0000313" key="2">
    <source>
        <dbReference type="Proteomes" id="UP000215374"/>
    </source>
</evidence>
<organism evidence="1 2">
    <name type="scientific">Corynebacterium imitans</name>
    <dbReference type="NCBI Taxonomy" id="156978"/>
    <lineage>
        <taxon>Bacteria</taxon>
        <taxon>Bacillati</taxon>
        <taxon>Actinomycetota</taxon>
        <taxon>Actinomycetes</taxon>
        <taxon>Mycobacteriales</taxon>
        <taxon>Corynebacteriaceae</taxon>
        <taxon>Corynebacterium</taxon>
    </lineage>
</organism>
<protein>
    <submittedName>
        <fullName evidence="1">Uncharacterized conserved protein</fullName>
    </submittedName>
</protein>
<dbReference type="PANTHER" id="PTHR39337">
    <property type="entry name" value="BLR5642 PROTEIN"/>
    <property type="match status" value="1"/>
</dbReference>
<name>A0A239Z233_9CORY</name>
<dbReference type="InterPro" id="IPR014519">
    <property type="entry name" value="UCP024492"/>
</dbReference>
<dbReference type="PIRSF" id="PIRSF024492">
    <property type="entry name" value="UCP024492"/>
    <property type="match status" value="1"/>
</dbReference>
<sequence length="187" mass="20625">MARSIGDMRIFTVGHSNLEFEDFAEMIKAAGVTSIVDVRKLPGSRKYPWFNGDHLAEHLPTCGITYSRSEGLTGRRNVSHSVPFEVNGNWRNRSFHNYADHALGEEFSDAISQLRANAAETPTAIMCAEAVWWRCHRRIIADHLIAHGDEVGHIMGLGAAGAKVNEATLNDGAVIGNDLLVRYPERG</sequence>
<gene>
    <name evidence="1" type="ORF">SAMEA4535761_00919</name>
</gene>
<dbReference type="Pfam" id="PF04343">
    <property type="entry name" value="DUF488"/>
    <property type="match status" value="1"/>
</dbReference>
<evidence type="ECO:0000313" key="1">
    <source>
        <dbReference type="EMBL" id="SNV65102.1"/>
    </source>
</evidence>
<dbReference type="Proteomes" id="UP000215374">
    <property type="component" value="Chromosome 1"/>
</dbReference>
<dbReference type="EMBL" id="LT906467">
    <property type="protein sequence ID" value="SNV65102.1"/>
    <property type="molecule type" value="Genomic_DNA"/>
</dbReference>
<dbReference type="AlphaFoldDB" id="A0A239Z233"/>